<keyword evidence="3" id="KW-1185">Reference proteome</keyword>
<reference evidence="2 3" key="1">
    <citation type="submission" date="2018-06" db="EMBL/GenBank/DDBJ databases">
        <title>Comparative genomics reveals the genomic features of Rhizophagus irregularis, R. cerebriforme, R. diaphanum and Gigaspora rosea, and their symbiotic lifestyle signature.</title>
        <authorList>
            <person name="Morin E."/>
            <person name="San Clemente H."/>
            <person name="Chen E.C.H."/>
            <person name="De La Providencia I."/>
            <person name="Hainaut M."/>
            <person name="Kuo A."/>
            <person name="Kohler A."/>
            <person name="Murat C."/>
            <person name="Tang N."/>
            <person name="Roy S."/>
            <person name="Loubradou J."/>
            <person name="Henrissat B."/>
            <person name="Grigoriev I.V."/>
            <person name="Corradi N."/>
            <person name="Roux C."/>
            <person name="Martin F.M."/>
        </authorList>
    </citation>
    <scope>NUCLEOTIDE SEQUENCE [LARGE SCALE GENOMIC DNA]</scope>
    <source>
        <strain evidence="2 3">DAOM 227022</strain>
    </source>
</reference>
<dbReference type="EMBL" id="QKYT01000233">
    <property type="protein sequence ID" value="RIA89094.1"/>
    <property type="molecule type" value="Genomic_DNA"/>
</dbReference>
<protein>
    <submittedName>
        <fullName evidence="2">Uncharacterized protein</fullName>
    </submittedName>
</protein>
<organism evidence="2 3">
    <name type="scientific">Glomus cerebriforme</name>
    <dbReference type="NCBI Taxonomy" id="658196"/>
    <lineage>
        <taxon>Eukaryota</taxon>
        <taxon>Fungi</taxon>
        <taxon>Fungi incertae sedis</taxon>
        <taxon>Mucoromycota</taxon>
        <taxon>Glomeromycotina</taxon>
        <taxon>Glomeromycetes</taxon>
        <taxon>Glomerales</taxon>
        <taxon>Glomeraceae</taxon>
        <taxon>Glomus</taxon>
    </lineage>
</organism>
<sequence length="133" mass="15046">MGHSKERCPNRPIAQSNFTQSYFTLLKPIVPQCIPSNSDGDDNNSGDYDEENNKWYNAPTQKEKLKESDEWLSSLQYLNANINDLTIFKSFLDLSSEFGGLNDLAIKVLGWKADKPSNFTIKDNSKHITDLLG</sequence>
<evidence type="ECO:0000256" key="1">
    <source>
        <dbReference type="SAM" id="MobiDB-lite"/>
    </source>
</evidence>
<accession>A0A397T215</accession>
<gene>
    <name evidence="2" type="ORF">C1645_825335</name>
</gene>
<dbReference type="Proteomes" id="UP000265703">
    <property type="component" value="Unassembled WGS sequence"/>
</dbReference>
<feature type="compositionally biased region" description="Acidic residues" evidence="1">
    <location>
        <begin position="39"/>
        <end position="50"/>
    </location>
</feature>
<proteinExistence type="predicted"/>
<dbReference type="AlphaFoldDB" id="A0A397T215"/>
<evidence type="ECO:0000313" key="2">
    <source>
        <dbReference type="EMBL" id="RIA89094.1"/>
    </source>
</evidence>
<evidence type="ECO:0000313" key="3">
    <source>
        <dbReference type="Proteomes" id="UP000265703"/>
    </source>
</evidence>
<comment type="caution">
    <text evidence="2">The sequence shown here is derived from an EMBL/GenBank/DDBJ whole genome shotgun (WGS) entry which is preliminary data.</text>
</comment>
<name>A0A397T215_9GLOM</name>
<feature type="region of interest" description="Disordered" evidence="1">
    <location>
        <begin position="34"/>
        <end position="61"/>
    </location>
</feature>